<dbReference type="GeneID" id="14013756"/>
<dbReference type="KEGG" id="vg:14013756"/>
<keyword evidence="2" id="KW-1185">Reference proteome</keyword>
<dbReference type="Proteomes" id="UP000008893">
    <property type="component" value="Segment"/>
</dbReference>
<evidence type="ECO:0000313" key="2">
    <source>
        <dbReference type="Proteomes" id="UP000008893"/>
    </source>
</evidence>
<protein>
    <submittedName>
        <fullName evidence="1">Gp068</fullName>
    </submittedName>
</protein>
<dbReference type="RefSeq" id="YP_007005804.1">
    <property type="nucleotide sequence ID" value="NC_019514.1"/>
</dbReference>
<organism evidence="1 2">
    <name type="scientific">Erwinia phage vB_EamP-S6</name>
    <dbReference type="NCBI Taxonomy" id="1051675"/>
    <lineage>
        <taxon>Viruses</taxon>
        <taxon>Duplodnaviria</taxon>
        <taxon>Heunggongvirae</taxon>
        <taxon>Uroviricota</taxon>
        <taxon>Caudoviricetes</taxon>
        <taxon>Schitoviridae</taxon>
        <taxon>Waedenswilvirus</taxon>
        <taxon>Waedenswilvirus S6</taxon>
    </lineage>
</organism>
<proteinExistence type="predicted"/>
<name>G0YQG0_9CAUD</name>
<reference evidence="1 2" key="1">
    <citation type="journal article" date="2011" name="Appl. Environ. Microbiol.">
        <title>Novel Virulent and Broad-Host-Range Erwinia amylovora Bacteriophages Reveal a High Degree of Mosaicism and a Relationship to Enterobacteriaceae Phages.</title>
        <authorList>
            <person name="Born Y."/>
            <person name="Fieseler L."/>
            <person name="Marazzi J."/>
            <person name="Lurz R."/>
            <person name="Duffy B."/>
            <person name="Loessner M.J."/>
        </authorList>
    </citation>
    <scope>NUCLEOTIDE SEQUENCE [LARGE SCALE GENOMIC DNA]</scope>
</reference>
<sequence length="90" mass="10339">MKLQQLITANGKVQSVQDWATELGIEPGTLLKRLEVMAPEKALVSGRLNEWKHGTRTGYEMHKCRCDACRRANSVHHRKLYAQRKRAKNP</sequence>
<evidence type="ECO:0000313" key="1">
    <source>
        <dbReference type="EMBL" id="AEJ81587.1"/>
    </source>
</evidence>
<accession>G0YQG0</accession>
<dbReference type="EMBL" id="HQ728266">
    <property type="protein sequence ID" value="AEJ81587.1"/>
    <property type="molecule type" value="Genomic_DNA"/>
</dbReference>